<reference evidence="2 3" key="1">
    <citation type="submission" date="2020-08" db="EMBL/GenBank/DDBJ databases">
        <title>Cohnella phylogeny.</title>
        <authorList>
            <person name="Dunlap C."/>
        </authorList>
    </citation>
    <scope>NUCLEOTIDE SEQUENCE [LARGE SCALE GENOMIC DNA]</scope>
    <source>
        <strain evidence="2 3">CBP 2801</strain>
    </source>
</reference>
<name>A0A7X0SJB8_9BACL</name>
<evidence type="ECO:0000256" key="1">
    <source>
        <dbReference type="SAM" id="Phobius"/>
    </source>
</evidence>
<protein>
    <submittedName>
        <fullName evidence="2">DUF5367 family protein</fullName>
    </submittedName>
</protein>
<keyword evidence="1" id="KW-0472">Membrane</keyword>
<feature type="transmembrane region" description="Helical" evidence="1">
    <location>
        <begin position="43"/>
        <end position="63"/>
    </location>
</feature>
<evidence type="ECO:0000313" key="2">
    <source>
        <dbReference type="EMBL" id="MBB6731045.1"/>
    </source>
</evidence>
<dbReference type="RefSeq" id="WP_185128691.1">
    <property type="nucleotide sequence ID" value="NZ_JACJVO010000009.1"/>
</dbReference>
<feature type="transmembrane region" description="Helical" evidence="1">
    <location>
        <begin position="109"/>
        <end position="131"/>
    </location>
</feature>
<keyword evidence="3" id="KW-1185">Reference proteome</keyword>
<dbReference type="Proteomes" id="UP000564644">
    <property type="component" value="Unassembled WGS sequence"/>
</dbReference>
<organism evidence="2 3">
    <name type="scientific">Cohnella zeiphila</name>
    <dbReference type="NCBI Taxonomy" id="2761120"/>
    <lineage>
        <taxon>Bacteria</taxon>
        <taxon>Bacillati</taxon>
        <taxon>Bacillota</taxon>
        <taxon>Bacilli</taxon>
        <taxon>Bacillales</taxon>
        <taxon>Paenibacillaceae</taxon>
        <taxon>Cohnella</taxon>
    </lineage>
</organism>
<sequence length="151" mass="16604">MLRQSLIFAGIGLAAWAVATLFFMLFGHWVLVDVGDARFGASLFLLEALTVLVLIGLSLVVRLKLFRESGSATRFGFIGTLVGLILDTFAVWYEDSVFPKFDAGQHRAFTVWMTLAYALFLLVPAVTDRLVRTGPSVRQSSAEAQADSDDR</sequence>
<feature type="transmembrane region" description="Helical" evidence="1">
    <location>
        <begin position="75"/>
        <end position="93"/>
    </location>
</feature>
<evidence type="ECO:0000313" key="3">
    <source>
        <dbReference type="Proteomes" id="UP000564644"/>
    </source>
</evidence>
<feature type="transmembrane region" description="Helical" evidence="1">
    <location>
        <begin position="7"/>
        <end position="31"/>
    </location>
</feature>
<comment type="caution">
    <text evidence="2">The sequence shown here is derived from an EMBL/GenBank/DDBJ whole genome shotgun (WGS) entry which is preliminary data.</text>
</comment>
<proteinExistence type="predicted"/>
<gene>
    <name evidence="2" type="ORF">H7C18_09025</name>
</gene>
<keyword evidence="1" id="KW-0812">Transmembrane</keyword>
<dbReference type="EMBL" id="JACJVO010000009">
    <property type="protein sequence ID" value="MBB6731045.1"/>
    <property type="molecule type" value="Genomic_DNA"/>
</dbReference>
<dbReference type="AlphaFoldDB" id="A0A7X0SJB8"/>
<accession>A0A7X0SJB8</accession>
<keyword evidence="1" id="KW-1133">Transmembrane helix</keyword>